<dbReference type="Proteomes" id="UP001595886">
    <property type="component" value="Unassembled WGS sequence"/>
</dbReference>
<evidence type="ECO:0000313" key="1">
    <source>
        <dbReference type="EMBL" id="MFC4819216.1"/>
    </source>
</evidence>
<accession>A0ABV9QQP3</accession>
<keyword evidence="2" id="KW-1185">Reference proteome</keyword>
<sequence length="88" mass="9845">MAGEQEWRIYEIQNMGERIVVQALLRALLSSHPNPAALHAAWAESTARMWQDYPSLLGDIPANERDLLVQSMQRAVGGYEPHLPPIAP</sequence>
<gene>
    <name evidence="1" type="ORF">ACFO6Q_02710</name>
</gene>
<dbReference type="EMBL" id="JBHSHD010000003">
    <property type="protein sequence ID" value="MFC4819216.1"/>
    <property type="molecule type" value="Genomic_DNA"/>
</dbReference>
<reference evidence="2" key="1">
    <citation type="journal article" date="2019" name="Int. J. Syst. Evol. Microbiol.">
        <title>The Global Catalogue of Microorganisms (GCM) 10K type strain sequencing project: providing services to taxonomists for standard genome sequencing and annotation.</title>
        <authorList>
            <consortium name="The Broad Institute Genomics Platform"/>
            <consortium name="The Broad Institute Genome Sequencing Center for Infectious Disease"/>
            <person name="Wu L."/>
            <person name="Ma J."/>
        </authorList>
    </citation>
    <scope>NUCLEOTIDE SEQUENCE [LARGE SCALE GENOMIC DNA]</scope>
    <source>
        <strain evidence="2">CCUG 30340</strain>
    </source>
</reference>
<organism evidence="1 2">
    <name type="scientific">Dokdonella ginsengisoli</name>
    <dbReference type="NCBI Taxonomy" id="363846"/>
    <lineage>
        <taxon>Bacteria</taxon>
        <taxon>Pseudomonadati</taxon>
        <taxon>Pseudomonadota</taxon>
        <taxon>Gammaproteobacteria</taxon>
        <taxon>Lysobacterales</taxon>
        <taxon>Rhodanobacteraceae</taxon>
        <taxon>Dokdonella</taxon>
    </lineage>
</organism>
<protein>
    <submittedName>
        <fullName evidence="1">Uncharacterized protein</fullName>
    </submittedName>
</protein>
<name>A0ABV9QQP3_9GAMM</name>
<evidence type="ECO:0000313" key="2">
    <source>
        <dbReference type="Proteomes" id="UP001595886"/>
    </source>
</evidence>
<dbReference type="RefSeq" id="WP_380018968.1">
    <property type="nucleotide sequence ID" value="NZ_JBHSHD010000003.1"/>
</dbReference>
<comment type="caution">
    <text evidence="1">The sequence shown here is derived from an EMBL/GenBank/DDBJ whole genome shotgun (WGS) entry which is preliminary data.</text>
</comment>
<proteinExistence type="predicted"/>